<dbReference type="PANTHER" id="PTHR30151">
    <property type="entry name" value="ALKANE SULFONATE ABC TRANSPORTER-RELATED, MEMBRANE SUBUNIT"/>
    <property type="match status" value="1"/>
</dbReference>
<comment type="caution">
    <text evidence="9">The sequence shown here is derived from an EMBL/GenBank/DDBJ whole genome shotgun (WGS) entry which is preliminary data.</text>
</comment>
<keyword evidence="3" id="KW-1003">Cell membrane</keyword>
<evidence type="ECO:0000256" key="5">
    <source>
        <dbReference type="ARBA" id="ARBA00022989"/>
    </source>
</evidence>
<keyword evidence="4 7" id="KW-0812">Transmembrane</keyword>
<evidence type="ECO:0000313" key="9">
    <source>
        <dbReference type="EMBL" id="MBM6819291.1"/>
    </source>
</evidence>
<keyword evidence="6 7" id="KW-0472">Membrane</keyword>
<dbReference type="PROSITE" id="PS50928">
    <property type="entry name" value="ABC_TM1"/>
    <property type="match status" value="1"/>
</dbReference>
<sequence>MTALKKIWSFIKGFIILNILWYICAIVMNSRILPTPDKIYLHLPELFKNGFYVHIVASLYRIFIGLLLAFFIGSIIGLIMGYSEKFNKILNPLVYFAYPIPKTALLPVVMTLYGLGDGSKITIVVLITVFQVIVSVRDSVINVEKVNYNPLISLGASRIQKFYHVTLPAILPEVLTNIRLSIGTAFSVLFFAEAYGTSMGIGYFIQDAWTRINYIDMYSGIVILSILGLILFIILDYIEAVVCKWKRN</sequence>
<evidence type="ECO:0000313" key="10">
    <source>
        <dbReference type="Proteomes" id="UP000767334"/>
    </source>
</evidence>
<dbReference type="PANTHER" id="PTHR30151:SF0">
    <property type="entry name" value="ABC TRANSPORTER PERMEASE PROTEIN MJ0413-RELATED"/>
    <property type="match status" value="1"/>
</dbReference>
<dbReference type="Gene3D" id="1.10.3720.10">
    <property type="entry name" value="MetI-like"/>
    <property type="match status" value="1"/>
</dbReference>
<evidence type="ECO:0000259" key="8">
    <source>
        <dbReference type="PROSITE" id="PS50928"/>
    </source>
</evidence>
<dbReference type="EMBL" id="JACJLL010000040">
    <property type="protein sequence ID" value="MBM6819291.1"/>
    <property type="molecule type" value="Genomic_DNA"/>
</dbReference>
<dbReference type="Pfam" id="PF00528">
    <property type="entry name" value="BPD_transp_1"/>
    <property type="match status" value="1"/>
</dbReference>
<keyword evidence="10" id="KW-1185">Reference proteome</keyword>
<reference evidence="9 10" key="1">
    <citation type="journal article" date="2021" name="Sci. Rep.">
        <title>The distribution of antibiotic resistance genes in chicken gut microbiota commensals.</title>
        <authorList>
            <person name="Juricova H."/>
            <person name="Matiasovicova J."/>
            <person name="Kubasova T."/>
            <person name="Cejkova D."/>
            <person name="Rychlik I."/>
        </authorList>
    </citation>
    <scope>NUCLEOTIDE SEQUENCE [LARGE SCALE GENOMIC DNA]</scope>
    <source>
        <strain evidence="9 10">An435</strain>
    </source>
</reference>
<feature type="transmembrane region" description="Helical" evidence="7">
    <location>
        <begin position="7"/>
        <end position="28"/>
    </location>
</feature>
<evidence type="ECO:0000256" key="2">
    <source>
        <dbReference type="ARBA" id="ARBA00022448"/>
    </source>
</evidence>
<evidence type="ECO:0000256" key="1">
    <source>
        <dbReference type="ARBA" id="ARBA00004651"/>
    </source>
</evidence>
<evidence type="ECO:0000256" key="3">
    <source>
        <dbReference type="ARBA" id="ARBA00022475"/>
    </source>
</evidence>
<keyword evidence="5 7" id="KW-1133">Transmembrane helix</keyword>
<comment type="subcellular location">
    <subcellularLocation>
        <location evidence="1 7">Cell membrane</location>
        <topology evidence="1 7">Multi-pass membrane protein</topology>
    </subcellularLocation>
</comment>
<name>A0ABS2FG41_9CLOT</name>
<feature type="transmembrane region" description="Helical" evidence="7">
    <location>
        <begin position="51"/>
        <end position="81"/>
    </location>
</feature>
<organism evidence="9 10">
    <name type="scientific">Clostridium saudiense</name>
    <dbReference type="NCBI Taxonomy" id="1414720"/>
    <lineage>
        <taxon>Bacteria</taxon>
        <taxon>Bacillati</taxon>
        <taxon>Bacillota</taxon>
        <taxon>Clostridia</taxon>
        <taxon>Eubacteriales</taxon>
        <taxon>Clostridiaceae</taxon>
        <taxon>Clostridium</taxon>
    </lineage>
</organism>
<evidence type="ECO:0000256" key="7">
    <source>
        <dbReference type="RuleBase" id="RU363032"/>
    </source>
</evidence>
<accession>A0ABS2FG41</accession>
<dbReference type="InterPro" id="IPR035906">
    <property type="entry name" value="MetI-like_sf"/>
</dbReference>
<comment type="similarity">
    <text evidence="7">Belongs to the binding-protein-dependent transport system permease family.</text>
</comment>
<proteinExistence type="inferred from homology"/>
<dbReference type="SUPFAM" id="SSF161098">
    <property type="entry name" value="MetI-like"/>
    <property type="match status" value="1"/>
</dbReference>
<protein>
    <submittedName>
        <fullName evidence="9">ABC transporter permease</fullName>
    </submittedName>
</protein>
<evidence type="ECO:0000256" key="4">
    <source>
        <dbReference type="ARBA" id="ARBA00022692"/>
    </source>
</evidence>
<keyword evidence="2 7" id="KW-0813">Transport</keyword>
<evidence type="ECO:0000256" key="6">
    <source>
        <dbReference type="ARBA" id="ARBA00023136"/>
    </source>
</evidence>
<dbReference type="InterPro" id="IPR000515">
    <property type="entry name" value="MetI-like"/>
</dbReference>
<feature type="transmembrane region" description="Helical" evidence="7">
    <location>
        <begin position="217"/>
        <end position="238"/>
    </location>
</feature>
<feature type="transmembrane region" description="Helical" evidence="7">
    <location>
        <begin position="93"/>
        <end position="115"/>
    </location>
</feature>
<dbReference type="CDD" id="cd06261">
    <property type="entry name" value="TM_PBP2"/>
    <property type="match status" value="1"/>
</dbReference>
<dbReference type="Proteomes" id="UP000767334">
    <property type="component" value="Unassembled WGS sequence"/>
</dbReference>
<feature type="transmembrane region" description="Helical" evidence="7">
    <location>
        <begin position="185"/>
        <end position="205"/>
    </location>
</feature>
<feature type="domain" description="ABC transmembrane type-1" evidence="8">
    <location>
        <begin position="55"/>
        <end position="239"/>
    </location>
</feature>
<dbReference type="RefSeq" id="WP_148322633.1">
    <property type="nucleotide sequence ID" value="NZ_JACJLL010000040.1"/>
</dbReference>
<gene>
    <name evidence="9" type="ORF">H6A19_08075</name>
</gene>
<feature type="transmembrane region" description="Helical" evidence="7">
    <location>
        <begin position="121"/>
        <end position="140"/>
    </location>
</feature>